<organism evidence="2 3">
    <name type="scientific">Discostella pseudostelligera</name>
    <dbReference type="NCBI Taxonomy" id="259834"/>
    <lineage>
        <taxon>Eukaryota</taxon>
        <taxon>Sar</taxon>
        <taxon>Stramenopiles</taxon>
        <taxon>Ochrophyta</taxon>
        <taxon>Bacillariophyta</taxon>
        <taxon>Coscinodiscophyceae</taxon>
        <taxon>Thalassiosirophycidae</taxon>
        <taxon>Stephanodiscales</taxon>
        <taxon>Stephanodiscaceae</taxon>
        <taxon>Discostella</taxon>
    </lineage>
</organism>
<name>A0ABD3M393_9STRA</name>
<comment type="caution">
    <text evidence="2">The sequence shown here is derived from an EMBL/GenBank/DDBJ whole genome shotgun (WGS) entry which is preliminary data.</text>
</comment>
<proteinExistence type="predicted"/>
<dbReference type="Proteomes" id="UP001530293">
    <property type="component" value="Unassembled WGS sequence"/>
</dbReference>
<evidence type="ECO:0000256" key="1">
    <source>
        <dbReference type="SAM" id="MobiDB-lite"/>
    </source>
</evidence>
<feature type="compositionally biased region" description="Polar residues" evidence="1">
    <location>
        <begin position="288"/>
        <end position="301"/>
    </location>
</feature>
<accession>A0ABD3M393</accession>
<keyword evidence="3" id="KW-1185">Reference proteome</keyword>
<dbReference type="EMBL" id="JALLBG020000229">
    <property type="protein sequence ID" value="KAL3758464.1"/>
    <property type="molecule type" value="Genomic_DNA"/>
</dbReference>
<evidence type="ECO:0000313" key="2">
    <source>
        <dbReference type="EMBL" id="KAL3758464.1"/>
    </source>
</evidence>
<feature type="compositionally biased region" description="Acidic residues" evidence="1">
    <location>
        <begin position="276"/>
        <end position="287"/>
    </location>
</feature>
<feature type="region of interest" description="Disordered" evidence="1">
    <location>
        <begin position="276"/>
        <end position="301"/>
    </location>
</feature>
<dbReference type="AlphaFoldDB" id="A0ABD3M393"/>
<sequence>MQPIANAIANNCHPHHIAIGPSPTMAFTSGSLAAVAASAAAAALITPTIDEFEQSHFYASASSGQHYPYDVAYDAHCLDATQTHHTLSGLDSIIDASLPHFSFYSPAIDQSLEHYVDCDNDTGRDCFMRIDSSSTSAALTTAAISPVLANAACDDINGGHLPYEIDVNDVMQAAGILCQFKNDVVAECSTEETAELVDMAVEILASSDTQQNDSVVDESLIHPNRLAIDDDAEEVNKLHQYVRKELLEIFVIPQQTASDDGDSEDEVDEDSNVDEFNEASDDEDDSDFNTSKHVSNDTITTRHLRHRSIDVSTTHPSASAQRYYPGRVGLRCTYCANIRRKSTSKAAFYPLRLKNIYREVCAWQRIHFKKCPHVPEAVRERYDHYKRIDTSRGKVRFWESSARKIGLENNPHRVDGIVFSQTAWKA</sequence>
<protein>
    <submittedName>
        <fullName evidence="2">Uncharacterized protein</fullName>
    </submittedName>
</protein>
<evidence type="ECO:0000313" key="3">
    <source>
        <dbReference type="Proteomes" id="UP001530293"/>
    </source>
</evidence>
<gene>
    <name evidence="2" type="ORF">ACHAWU_004307</name>
</gene>
<reference evidence="2 3" key="1">
    <citation type="submission" date="2024-10" db="EMBL/GenBank/DDBJ databases">
        <title>Updated reference genomes for cyclostephanoid diatoms.</title>
        <authorList>
            <person name="Roberts W.R."/>
            <person name="Alverson A.J."/>
        </authorList>
    </citation>
    <scope>NUCLEOTIDE SEQUENCE [LARGE SCALE GENOMIC DNA]</scope>
    <source>
        <strain evidence="2 3">AJA232-27</strain>
    </source>
</reference>